<sequence length="150" mass="15997">MFPATGFVACADQDRPFGVFLSDGFLAWLAQLGLLESRKRSALPRRQPKGLQLRCSVGTGVAGPKLCAAPHLEKASENRRLTTGILGHTITPVPPMHVSTASTVRVWGSSPGESFSRRGARLATVEGADDRPDFGANSWQVQQAQVKAGT</sequence>
<name>A0A9P8Y2B2_9PEZI</name>
<feature type="region of interest" description="Disordered" evidence="1">
    <location>
        <begin position="128"/>
        <end position="150"/>
    </location>
</feature>
<reference evidence="2" key="1">
    <citation type="journal article" date="2021" name="Nat. Commun.">
        <title>Genetic determinants of endophytism in the Arabidopsis root mycobiome.</title>
        <authorList>
            <person name="Mesny F."/>
            <person name="Miyauchi S."/>
            <person name="Thiergart T."/>
            <person name="Pickel B."/>
            <person name="Atanasova L."/>
            <person name="Karlsson M."/>
            <person name="Huettel B."/>
            <person name="Barry K.W."/>
            <person name="Haridas S."/>
            <person name="Chen C."/>
            <person name="Bauer D."/>
            <person name="Andreopoulos W."/>
            <person name="Pangilinan J."/>
            <person name="LaButti K."/>
            <person name="Riley R."/>
            <person name="Lipzen A."/>
            <person name="Clum A."/>
            <person name="Drula E."/>
            <person name="Henrissat B."/>
            <person name="Kohler A."/>
            <person name="Grigoriev I.V."/>
            <person name="Martin F.M."/>
            <person name="Hacquard S."/>
        </authorList>
    </citation>
    <scope>NUCLEOTIDE SEQUENCE</scope>
    <source>
        <strain evidence="2">MPI-CAGE-CH-0230</strain>
    </source>
</reference>
<dbReference type="AlphaFoldDB" id="A0A9P8Y2B2"/>
<evidence type="ECO:0000313" key="2">
    <source>
        <dbReference type="EMBL" id="KAH7029144.1"/>
    </source>
</evidence>
<dbReference type="RefSeq" id="XP_046011432.1">
    <property type="nucleotide sequence ID" value="XM_046161925.1"/>
</dbReference>
<organism evidence="2 3">
    <name type="scientific">Microdochium trichocladiopsis</name>
    <dbReference type="NCBI Taxonomy" id="1682393"/>
    <lineage>
        <taxon>Eukaryota</taxon>
        <taxon>Fungi</taxon>
        <taxon>Dikarya</taxon>
        <taxon>Ascomycota</taxon>
        <taxon>Pezizomycotina</taxon>
        <taxon>Sordariomycetes</taxon>
        <taxon>Xylariomycetidae</taxon>
        <taxon>Xylariales</taxon>
        <taxon>Microdochiaceae</taxon>
        <taxon>Microdochium</taxon>
    </lineage>
</organism>
<comment type="caution">
    <text evidence="2">The sequence shown here is derived from an EMBL/GenBank/DDBJ whole genome shotgun (WGS) entry which is preliminary data.</text>
</comment>
<evidence type="ECO:0000256" key="1">
    <source>
        <dbReference type="SAM" id="MobiDB-lite"/>
    </source>
</evidence>
<dbReference type="GeneID" id="70191471"/>
<accession>A0A9P8Y2B2</accession>
<dbReference type="EMBL" id="JAGTJQ010000006">
    <property type="protein sequence ID" value="KAH7029144.1"/>
    <property type="molecule type" value="Genomic_DNA"/>
</dbReference>
<feature type="compositionally biased region" description="Polar residues" evidence="1">
    <location>
        <begin position="137"/>
        <end position="150"/>
    </location>
</feature>
<evidence type="ECO:0000313" key="3">
    <source>
        <dbReference type="Proteomes" id="UP000756346"/>
    </source>
</evidence>
<gene>
    <name evidence="2" type="ORF">B0I36DRAFT_410876</name>
</gene>
<proteinExistence type="predicted"/>
<dbReference type="Proteomes" id="UP000756346">
    <property type="component" value="Unassembled WGS sequence"/>
</dbReference>
<protein>
    <submittedName>
        <fullName evidence="2">Uncharacterized protein</fullName>
    </submittedName>
</protein>
<keyword evidence="3" id="KW-1185">Reference proteome</keyword>